<protein>
    <submittedName>
        <fullName evidence="1">HD-GYP domain, c-di-GMP phosphodiesterase class II (Or its inactivated variant)</fullName>
    </submittedName>
</protein>
<dbReference type="Gene3D" id="1.10.3210.10">
    <property type="entry name" value="Hypothetical protein af1432"/>
    <property type="match status" value="1"/>
</dbReference>
<dbReference type="CDD" id="cd00077">
    <property type="entry name" value="HDc"/>
    <property type="match status" value="1"/>
</dbReference>
<gene>
    <name evidence="1" type="ORF">SAMN02745170_00672</name>
</gene>
<dbReference type="RefSeq" id="WP_149733556.1">
    <property type="nucleotide sequence ID" value="NZ_FQZD01000006.1"/>
</dbReference>
<dbReference type="AlphaFoldDB" id="A0A1M6CLZ6"/>
<dbReference type="Proteomes" id="UP000322917">
    <property type="component" value="Unassembled WGS sequence"/>
</dbReference>
<dbReference type="Pfam" id="PF13487">
    <property type="entry name" value="HD_5"/>
    <property type="match status" value="1"/>
</dbReference>
<dbReference type="EMBL" id="FQZD01000006">
    <property type="protein sequence ID" value="SHI62037.1"/>
    <property type="molecule type" value="Genomic_DNA"/>
</dbReference>
<dbReference type="PANTHER" id="PTHR43155">
    <property type="entry name" value="CYCLIC DI-GMP PHOSPHODIESTERASE PA4108-RELATED"/>
    <property type="match status" value="1"/>
</dbReference>
<dbReference type="OrthoDB" id="1677843at2"/>
<dbReference type="InterPro" id="IPR003607">
    <property type="entry name" value="HD/PDEase_dom"/>
</dbReference>
<dbReference type="PANTHER" id="PTHR43155:SF2">
    <property type="entry name" value="CYCLIC DI-GMP PHOSPHODIESTERASE PA4108"/>
    <property type="match status" value="1"/>
</dbReference>
<dbReference type="SUPFAM" id="SSF109604">
    <property type="entry name" value="HD-domain/PDEase-like"/>
    <property type="match status" value="1"/>
</dbReference>
<sequence length="346" mass="38292">MAGGQIVGVQELAVGSVLADAVISPNGKVLLGKGVELTGRHIHLLQTWNVSHVYIAGQEEPCDERKEDKGPLPSRQQIFEEEYGYISNNVQQAFEFIRKQKLIPVPALKDSAYDIHRLLLSNRSLIACLTATQESPMTDFILQHSMKVSFLASFIARQLRWNDQEVRDVALASLLHHAGNIMVQDDEVAHNKAYIAEAAAMLRKTKGLSGETILGIVQHREHVDGTGVPTGVDGNRIHPYAKVIAVADAFHARACQNKFGAPFSSLDFLSKEMFGKLDPVICNVFISRFQDDLLQNKIILADGKEAEIVYFRPNGSNMPVVRTVDNQIIDLSQQGFSAIHRMAVPF</sequence>
<proteinExistence type="predicted"/>
<keyword evidence="2" id="KW-1185">Reference proteome</keyword>
<accession>A0A1M6CLZ6</accession>
<reference evidence="1 2" key="1">
    <citation type="submission" date="2016-11" db="EMBL/GenBank/DDBJ databases">
        <authorList>
            <person name="Varghese N."/>
            <person name="Submissions S."/>
        </authorList>
    </citation>
    <scope>NUCLEOTIDE SEQUENCE [LARGE SCALE GENOMIC DNA]</scope>
    <source>
        <strain evidence="1 2">DSM 15287</strain>
    </source>
</reference>
<name>A0A1M6CLZ6_9FIRM</name>
<evidence type="ECO:0000313" key="2">
    <source>
        <dbReference type="Proteomes" id="UP000322917"/>
    </source>
</evidence>
<evidence type="ECO:0000313" key="1">
    <source>
        <dbReference type="EMBL" id="SHI62037.1"/>
    </source>
</evidence>
<organism evidence="1 2">
    <name type="scientific">Propionispora hippei DSM 15287</name>
    <dbReference type="NCBI Taxonomy" id="1123003"/>
    <lineage>
        <taxon>Bacteria</taxon>
        <taxon>Bacillati</taxon>
        <taxon>Bacillota</taxon>
        <taxon>Negativicutes</taxon>
        <taxon>Selenomonadales</taxon>
        <taxon>Sporomusaceae</taxon>
        <taxon>Propionispora</taxon>
    </lineage>
</organism>